<comment type="caution">
    <text evidence="9">The sequence shown here is derived from an EMBL/GenBank/DDBJ whole genome shotgun (WGS) entry which is preliminary data.</text>
</comment>
<feature type="transmembrane region" description="Helical" evidence="8">
    <location>
        <begin position="255"/>
        <end position="278"/>
    </location>
</feature>
<dbReference type="EMBL" id="REGN01001406">
    <property type="protein sequence ID" value="RNA34844.1"/>
    <property type="molecule type" value="Genomic_DNA"/>
</dbReference>
<accession>A0A3M7SG55</accession>
<name>A0A3M7SG55_BRAPC</name>
<evidence type="ECO:0000256" key="5">
    <source>
        <dbReference type="ARBA" id="ARBA00022989"/>
    </source>
</evidence>
<dbReference type="STRING" id="10195.A0A3M7SG55"/>
<keyword evidence="5 8" id="KW-1133">Transmembrane helix</keyword>
<keyword evidence="3 7" id="KW-0813">Transport</keyword>
<evidence type="ECO:0000256" key="8">
    <source>
        <dbReference type="SAM" id="Phobius"/>
    </source>
</evidence>
<evidence type="ECO:0000256" key="4">
    <source>
        <dbReference type="ARBA" id="ARBA00022692"/>
    </source>
</evidence>
<dbReference type="GO" id="GO:0015254">
    <property type="term" value="F:glycerol channel activity"/>
    <property type="evidence" value="ECO:0007669"/>
    <property type="project" value="TreeGrafter"/>
</dbReference>
<dbReference type="SUPFAM" id="SSF81338">
    <property type="entry name" value="Aquaporin-like"/>
    <property type="match status" value="1"/>
</dbReference>
<evidence type="ECO:0000313" key="9">
    <source>
        <dbReference type="EMBL" id="RNA34844.1"/>
    </source>
</evidence>
<dbReference type="Proteomes" id="UP000276133">
    <property type="component" value="Unassembled WGS sequence"/>
</dbReference>
<keyword evidence="6 8" id="KW-0472">Membrane</keyword>
<dbReference type="InterPro" id="IPR023271">
    <property type="entry name" value="Aquaporin-like"/>
</dbReference>
<dbReference type="InterPro" id="IPR022357">
    <property type="entry name" value="MIP_CS"/>
</dbReference>
<comment type="subcellular location">
    <subcellularLocation>
        <location evidence="1">Membrane</location>
        <topology evidence="1">Multi-pass membrane protein</topology>
    </subcellularLocation>
</comment>
<dbReference type="PROSITE" id="PS00221">
    <property type="entry name" value="MIP"/>
    <property type="match status" value="1"/>
</dbReference>
<evidence type="ECO:0000256" key="1">
    <source>
        <dbReference type="ARBA" id="ARBA00004141"/>
    </source>
</evidence>
<evidence type="ECO:0000256" key="6">
    <source>
        <dbReference type="ARBA" id="ARBA00023136"/>
    </source>
</evidence>
<dbReference type="AlphaFoldDB" id="A0A3M7SG55"/>
<keyword evidence="4 7" id="KW-0812">Transmembrane</keyword>
<comment type="similarity">
    <text evidence="2 7">Belongs to the MIP/aquaporin (TC 1.A.8) family.</text>
</comment>
<proteinExistence type="inferred from homology"/>
<organism evidence="9 10">
    <name type="scientific">Brachionus plicatilis</name>
    <name type="common">Marine rotifer</name>
    <name type="synonym">Brachionus muelleri</name>
    <dbReference type="NCBI Taxonomy" id="10195"/>
    <lineage>
        <taxon>Eukaryota</taxon>
        <taxon>Metazoa</taxon>
        <taxon>Spiralia</taxon>
        <taxon>Gnathifera</taxon>
        <taxon>Rotifera</taxon>
        <taxon>Eurotatoria</taxon>
        <taxon>Monogononta</taxon>
        <taxon>Pseudotrocha</taxon>
        <taxon>Ploima</taxon>
        <taxon>Brachionidae</taxon>
        <taxon>Brachionus</taxon>
    </lineage>
</organism>
<dbReference type="PANTHER" id="PTHR43829">
    <property type="entry name" value="AQUAPORIN OR AQUAGLYCEROPORIN RELATED"/>
    <property type="match status" value="1"/>
</dbReference>
<feature type="transmembrane region" description="Helical" evidence="8">
    <location>
        <begin position="79"/>
        <end position="98"/>
    </location>
</feature>
<dbReference type="GO" id="GO:0015250">
    <property type="term" value="F:water channel activity"/>
    <property type="evidence" value="ECO:0007669"/>
    <property type="project" value="TreeGrafter"/>
</dbReference>
<dbReference type="InterPro" id="IPR050363">
    <property type="entry name" value="MIP/Aquaporin"/>
</dbReference>
<dbReference type="InterPro" id="IPR000425">
    <property type="entry name" value="MIP"/>
</dbReference>
<dbReference type="Gene3D" id="1.20.1080.10">
    <property type="entry name" value="Glycerol uptake facilitator protein"/>
    <property type="match status" value="1"/>
</dbReference>
<reference evidence="9 10" key="1">
    <citation type="journal article" date="2018" name="Sci. Rep.">
        <title>Genomic signatures of local adaptation to the degree of environmental predictability in rotifers.</title>
        <authorList>
            <person name="Franch-Gras L."/>
            <person name="Hahn C."/>
            <person name="Garcia-Roger E.M."/>
            <person name="Carmona M.J."/>
            <person name="Serra M."/>
            <person name="Gomez A."/>
        </authorList>
    </citation>
    <scope>NUCLEOTIDE SEQUENCE [LARGE SCALE GENOMIC DNA]</scope>
    <source>
        <strain evidence="9">HYR1</strain>
    </source>
</reference>
<evidence type="ECO:0000256" key="3">
    <source>
        <dbReference type="ARBA" id="ARBA00022448"/>
    </source>
</evidence>
<dbReference type="Pfam" id="PF00230">
    <property type="entry name" value="MIP"/>
    <property type="match status" value="1"/>
</dbReference>
<protein>
    <submittedName>
        <fullName evidence="9">Aquaporin-9</fullName>
    </submittedName>
</protein>
<feature type="transmembrane region" description="Helical" evidence="8">
    <location>
        <begin position="204"/>
        <end position="222"/>
    </location>
</feature>
<keyword evidence="10" id="KW-1185">Reference proteome</keyword>
<feature type="transmembrane region" description="Helical" evidence="8">
    <location>
        <begin position="119"/>
        <end position="142"/>
    </location>
</feature>
<sequence>MDKNFKINMSELKTNKPKIVIRKFSNSLQTQLSQPILKEFYAETFGTCLMILIGLGALAQTKLSSIDDKHLSDLLSPNILAGLSLAIAILVTGKITKAHFNPAISLAMLLTKQMKLIEFLVYTLAQFIGAFMGAALVFLVYFDAISDAKKSGSLTDISTIFVTLPNKSVSQVGIIADQIIATAVYLILILAFTDKKNFQFSPEGTALMAGVALFSICSTLSYNSGSPLNPARDFSPRFFISLVTWNGQVYSNNNYYFWTPIVCPMIGSAIGTGVYSLVISKNLK</sequence>
<evidence type="ECO:0000313" key="10">
    <source>
        <dbReference type="Proteomes" id="UP000276133"/>
    </source>
</evidence>
<dbReference type="OrthoDB" id="3222at2759"/>
<feature type="transmembrane region" description="Helical" evidence="8">
    <location>
        <begin position="40"/>
        <end position="59"/>
    </location>
</feature>
<dbReference type="PANTHER" id="PTHR43829:SF9">
    <property type="entry name" value="AQUAPORIN-9"/>
    <property type="match status" value="1"/>
</dbReference>
<evidence type="ECO:0000256" key="2">
    <source>
        <dbReference type="ARBA" id="ARBA00006175"/>
    </source>
</evidence>
<gene>
    <name evidence="9" type="ORF">BpHYR1_005540</name>
</gene>
<dbReference type="GO" id="GO:0016323">
    <property type="term" value="C:basolateral plasma membrane"/>
    <property type="evidence" value="ECO:0007669"/>
    <property type="project" value="TreeGrafter"/>
</dbReference>
<feature type="transmembrane region" description="Helical" evidence="8">
    <location>
        <begin position="172"/>
        <end position="192"/>
    </location>
</feature>
<dbReference type="PRINTS" id="PR00783">
    <property type="entry name" value="MINTRINSICP"/>
</dbReference>
<evidence type="ECO:0000256" key="7">
    <source>
        <dbReference type="RuleBase" id="RU000477"/>
    </source>
</evidence>